<name>F3L5A3_9GAMM</name>
<reference evidence="1 2" key="1">
    <citation type="journal article" date="2011" name="J. Bacteriol.">
        <title>Genome sequence of strain IMCC3088, a proteorhodopsin-containing marine bacterium belonging to the OM60/NOR5 clade.</title>
        <authorList>
            <person name="Jang Y."/>
            <person name="Oh H.M."/>
            <person name="Kang I."/>
            <person name="Lee K."/>
            <person name="Yang S.J."/>
            <person name="Cho J.C."/>
        </authorList>
    </citation>
    <scope>NUCLEOTIDE SEQUENCE [LARGE SCALE GENOMIC DNA]</scope>
    <source>
        <strain evidence="1 2">IMCC3088</strain>
    </source>
</reference>
<evidence type="ECO:0000313" key="1">
    <source>
        <dbReference type="EMBL" id="EGG28495.1"/>
    </source>
</evidence>
<proteinExistence type="predicted"/>
<keyword evidence="2" id="KW-1185">Reference proteome</keyword>
<dbReference type="STRING" id="2518989.IMCC3088_34"/>
<evidence type="ECO:0000313" key="2">
    <source>
        <dbReference type="Proteomes" id="UP000005615"/>
    </source>
</evidence>
<protein>
    <submittedName>
        <fullName evidence="1">Uncharacterized protein</fullName>
    </submittedName>
</protein>
<dbReference type="AlphaFoldDB" id="F3L5A3"/>
<organism evidence="1 2">
    <name type="scientific">Aequoribacter fuscus</name>
    <dbReference type="NCBI Taxonomy" id="2518989"/>
    <lineage>
        <taxon>Bacteria</taxon>
        <taxon>Pseudomonadati</taxon>
        <taxon>Pseudomonadota</taxon>
        <taxon>Gammaproteobacteria</taxon>
        <taxon>Cellvibrionales</taxon>
        <taxon>Halieaceae</taxon>
        <taxon>Aequoribacter</taxon>
    </lineage>
</organism>
<dbReference type="EMBL" id="AEIG01000102">
    <property type="protein sequence ID" value="EGG28495.1"/>
    <property type="molecule type" value="Genomic_DNA"/>
</dbReference>
<gene>
    <name evidence="1" type="ORF">IMCC3088_34</name>
</gene>
<comment type="caution">
    <text evidence="1">The sequence shown here is derived from an EMBL/GenBank/DDBJ whole genome shotgun (WGS) entry which is preliminary data.</text>
</comment>
<accession>F3L5A3</accession>
<sequence length="37" mass="4204">MISFTFEALNKITDQASASPTMLATRVMQRVSFCLFF</sequence>
<dbReference type="Proteomes" id="UP000005615">
    <property type="component" value="Unassembled WGS sequence"/>
</dbReference>